<dbReference type="GO" id="GO:0006281">
    <property type="term" value="P:DNA repair"/>
    <property type="evidence" value="ECO:0007669"/>
    <property type="project" value="InterPro"/>
</dbReference>
<dbReference type="InterPro" id="IPR003583">
    <property type="entry name" value="Hlx-hairpin-Hlx_DNA-bd_motif"/>
</dbReference>
<dbReference type="InterPro" id="IPR010994">
    <property type="entry name" value="RuvA_2-like"/>
</dbReference>
<dbReference type="RefSeq" id="WP_149029936.1">
    <property type="nucleotide sequence ID" value="NZ_BDUF01000018.1"/>
</dbReference>
<accession>A0A292YKD0</accession>
<dbReference type="InterPro" id="IPR051675">
    <property type="entry name" value="Endo/Exo/Phosphatase_dom_1"/>
</dbReference>
<dbReference type="GO" id="GO:0003677">
    <property type="term" value="F:DNA binding"/>
    <property type="evidence" value="ECO:0007669"/>
    <property type="project" value="InterPro"/>
</dbReference>
<reference evidence="4" key="1">
    <citation type="submission" date="2017-07" db="EMBL/GenBank/DDBJ databases">
        <title>Draft genome sequence of Effusibacillus lacus strain skLN1.</title>
        <authorList>
            <person name="Watanabe M."/>
            <person name="Kojima H."/>
            <person name="Fukui M."/>
        </authorList>
    </citation>
    <scope>NUCLEOTIDE SEQUENCE [LARGE SCALE GENOMIC DNA]</scope>
    <source>
        <strain evidence="4">skLN1</strain>
    </source>
</reference>
<evidence type="ECO:0000313" key="4">
    <source>
        <dbReference type="Proteomes" id="UP000217785"/>
    </source>
</evidence>
<feature type="domain" description="Helix-hairpin-helix DNA-binding motif class 1" evidence="2">
    <location>
        <begin position="182"/>
        <end position="201"/>
    </location>
</feature>
<dbReference type="Pfam" id="PF10531">
    <property type="entry name" value="SLBB"/>
    <property type="match status" value="1"/>
</dbReference>
<proteinExistence type="predicted"/>
<dbReference type="Pfam" id="PF12836">
    <property type="entry name" value="HHH_3"/>
    <property type="match status" value="1"/>
</dbReference>
<sequence length="205" mass="21774">MFRLTRREQAIIVGFLVLILGVSGIYMYERPSIATEVPLPKFEGQTQTPGTAQTKQDSPQSQSKPASEIKVDVKGAVQNPGVYSLSAGSRIVDAIQVAGGVTDEADLQSINLAQKLVDGGMVAVPAKGDSSSAAQAVPAKSDKVNINTATVEQLDTVNGIGSTRAQAIVQYREKNGPYQSVEDLLKIKGFGPKLLETLKDQLVAY</sequence>
<dbReference type="NCBIfam" id="TIGR00426">
    <property type="entry name" value="competence protein ComEA helix-hairpin-helix repeat region"/>
    <property type="match status" value="1"/>
</dbReference>
<feature type="region of interest" description="Disordered" evidence="1">
    <location>
        <begin position="39"/>
        <end position="69"/>
    </location>
</feature>
<dbReference type="Proteomes" id="UP000217785">
    <property type="component" value="Unassembled WGS sequence"/>
</dbReference>
<dbReference type="InterPro" id="IPR004509">
    <property type="entry name" value="Competence_ComEA_HhH"/>
</dbReference>
<dbReference type="PANTHER" id="PTHR21180:SF32">
    <property type="entry name" value="ENDONUCLEASE_EXONUCLEASE_PHOSPHATASE FAMILY DOMAIN-CONTAINING PROTEIN 1"/>
    <property type="match status" value="1"/>
</dbReference>
<organism evidence="3 4">
    <name type="scientific">Effusibacillus lacus</name>
    <dbReference type="NCBI Taxonomy" id="1348429"/>
    <lineage>
        <taxon>Bacteria</taxon>
        <taxon>Bacillati</taxon>
        <taxon>Bacillota</taxon>
        <taxon>Bacilli</taxon>
        <taxon>Bacillales</taxon>
        <taxon>Alicyclobacillaceae</taxon>
        <taxon>Effusibacillus</taxon>
    </lineage>
</organism>
<dbReference type="SMART" id="SM00278">
    <property type="entry name" value="HhH1"/>
    <property type="match status" value="2"/>
</dbReference>
<dbReference type="SUPFAM" id="SSF47781">
    <property type="entry name" value="RuvA domain 2-like"/>
    <property type="match status" value="1"/>
</dbReference>
<feature type="domain" description="Helix-hairpin-helix DNA-binding motif class 1" evidence="2">
    <location>
        <begin position="152"/>
        <end position="171"/>
    </location>
</feature>
<keyword evidence="4" id="KW-1185">Reference proteome</keyword>
<dbReference type="OrthoDB" id="9790239at2"/>
<dbReference type="EMBL" id="BDUF01000018">
    <property type="protein sequence ID" value="GAX89213.1"/>
    <property type="molecule type" value="Genomic_DNA"/>
</dbReference>
<evidence type="ECO:0000313" key="3">
    <source>
        <dbReference type="EMBL" id="GAX89213.1"/>
    </source>
</evidence>
<evidence type="ECO:0000259" key="2">
    <source>
        <dbReference type="SMART" id="SM00278"/>
    </source>
</evidence>
<dbReference type="PANTHER" id="PTHR21180">
    <property type="entry name" value="ENDONUCLEASE/EXONUCLEASE/PHOSPHATASE FAMILY DOMAIN-CONTAINING PROTEIN 1"/>
    <property type="match status" value="1"/>
</dbReference>
<dbReference type="GO" id="GO:0015627">
    <property type="term" value="C:type II protein secretion system complex"/>
    <property type="evidence" value="ECO:0007669"/>
    <property type="project" value="TreeGrafter"/>
</dbReference>
<protein>
    <submittedName>
        <fullName evidence="3">Transporter</fullName>
    </submittedName>
</protein>
<dbReference type="InterPro" id="IPR019554">
    <property type="entry name" value="Soluble_ligand-bd"/>
</dbReference>
<dbReference type="AlphaFoldDB" id="A0A292YKD0"/>
<dbReference type="GO" id="GO:0015628">
    <property type="term" value="P:protein secretion by the type II secretion system"/>
    <property type="evidence" value="ECO:0007669"/>
    <property type="project" value="TreeGrafter"/>
</dbReference>
<dbReference type="Gene3D" id="1.10.150.320">
    <property type="entry name" value="Photosystem II 12 kDa extrinsic protein"/>
    <property type="match status" value="1"/>
</dbReference>
<comment type="caution">
    <text evidence="3">The sequence shown here is derived from an EMBL/GenBank/DDBJ whole genome shotgun (WGS) entry which is preliminary data.</text>
</comment>
<gene>
    <name evidence="3" type="ORF">EFBL_0831</name>
</gene>
<name>A0A292YKD0_9BACL</name>
<evidence type="ECO:0000256" key="1">
    <source>
        <dbReference type="SAM" id="MobiDB-lite"/>
    </source>
</evidence>
<feature type="compositionally biased region" description="Polar residues" evidence="1">
    <location>
        <begin position="44"/>
        <end position="65"/>
    </location>
</feature>